<dbReference type="PANTHER" id="PTHR16099">
    <property type="entry name" value="8-OXO-DGTP DIPHOSPHATES NUDT15"/>
    <property type="match status" value="1"/>
</dbReference>
<dbReference type="PRINTS" id="PR00502">
    <property type="entry name" value="NUDIXFAMILY"/>
</dbReference>
<dbReference type="InterPro" id="IPR015797">
    <property type="entry name" value="NUDIX_hydrolase-like_dom_sf"/>
</dbReference>
<gene>
    <name evidence="5" type="ORF">DEJ49_12945</name>
</gene>
<dbReference type="InterPro" id="IPR000086">
    <property type="entry name" value="NUDIX_hydrolase_dom"/>
</dbReference>
<dbReference type="PANTHER" id="PTHR16099:SF5">
    <property type="entry name" value="NUCLEOTIDE TRIPHOSPHATE DIPHOSPHATASE NUDT15"/>
    <property type="match status" value="1"/>
</dbReference>
<dbReference type="Pfam" id="PF00293">
    <property type="entry name" value="NUDIX"/>
    <property type="match status" value="1"/>
</dbReference>
<evidence type="ECO:0000313" key="6">
    <source>
        <dbReference type="Proteomes" id="UP000324015"/>
    </source>
</evidence>
<evidence type="ECO:0000256" key="3">
    <source>
        <dbReference type="RuleBase" id="RU003476"/>
    </source>
</evidence>
<evidence type="ECO:0000313" key="5">
    <source>
        <dbReference type="EMBL" id="QES45929.1"/>
    </source>
</evidence>
<dbReference type="PROSITE" id="PS00893">
    <property type="entry name" value="NUDIX_BOX"/>
    <property type="match status" value="1"/>
</dbReference>
<keyword evidence="2 3" id="KW-0378">Hydrolase</keyword>
<accession>A0A5P2CYJ8</accession>
<comment type="similarity">
    <text evidence="1 3">Belongs to the Nudix hydrolase family.</text>
</comment>
<feature type="domain" description="Nudix hydrolase" evidence="4">
    <location>
        <begin position="4"/>
        <end position="138"/>
    </location>
</feature>
<protein>
    <recommendedName>
        <fullName evidence="4">Nudix hydrolase domain-containing protein</fullName>
    </recommendedName>
</protein>
<evidence type="ECO:0000256" key="2">
    <source>
        <dbReference type="ARBA" id="ARBA00022801"/>
    </source>
</evidence>
<dbReference type="GO" id="GO:0005829">
    <property type="term" value="C:cytosol"/>
    <property type="evidence" value="ECO:0007669"/>
    <property type="project" value="TreeGrafter"/>
</dbReference>
<sequence>MTAHVRVGVQAIVRRDGEGRASAAGDILLGLRTNCFGAGSWGLPGGHLELGETLQEAARRELAEETGIHALDLRVACVTDPDPAANHHMQVGVEVLDYAGAVSVREPDRCLRWQFWPLDRLPEPLFVGSRSVLSVLTPCSCTTGRRTASSSARAAVPCASPRACRTAPRCWSVPTVCGTPPDCPRNTCCP</sequence>
<evidence type="ECO:0000256" key="1">
    <source>
        <dbReference type="ARBA" id="ARBA00005582"/>
    </source>
</evidence>
<dbReference type="InterPro" id="IPR020476">
    <property type="entry name" value="Nudix_hydrolase"/>
</dbReference>
<dbReference type="Proteomes" id="UP000324015">
    <property type="component" value="Chromosome"/>
</dbReference>
<reference evidence="5 6" key="1">
    <citation type="submission" date="2018-05" db="EMBL/GenBank/DDBJ databases">
        <title>Streptomyces venezuelae.</title>
        <authorList>
            <person name="Kim W."/>
            <person name="Lee N."/>
            <person name="Cho B.-K."/>
        </authorList>
    </citation>
    <scope>NUCLEOTIDE SEQUENCE [LARGE SCALE GENOMIC DNA]</scope>
    <source>
        <strain evidence="5 6">ATCC 14585</strain>
    </source>
</reference>
<dbReference type="AlphaFoldDB" id="A0A5P2CYJ8"/>
<dbReference type="EMBL" id="CP029191">
    <property type="protein sequence ID" value="QES45929.1"/>
    <property type="molecule type" value="Genomic_DNA"/>
</dbReference>
<dbReference type="Gene3D" id="3.90.79.10">
    <property type="entry name" value="Nucleoside Triphosphate Pyrophosphohydrolase"/>
    <property type="match status" value="1"/>
</dbReference>
<dbReference type="GO" id="GO:0035539">
    <property type="term" value="F:8-oxo-7,8-dihydrodeoxyguanosine triphosphate pyrophosphatase activity"/>
    <property type="evidence" value="ECO:0007669"/>
    <property type="project" value="TreeGrafter"/>
</dbReference>
<organism evidence="5 6">
    <name type="scientific">Streptomyces venezuelae</name>
    <dbReference type="NCBI Taxonomy" id="54571"/>
    <lineage>
        <taxon>Bacteria</taxon>
        <taxon>Bacillati</taxon>
        <taxon>Actinomycetota</taxon>
        <taxon>Actinomycetes</taxon>
        <taxon>Kitasatosporales</taxon>
        <taxon>Streptomycetaceae</taxon>
        <taxon>Streptomyces</taxon>
    </lineage>
</organism>
<proteinExistence type="inferred from homology"/>
<name>A0A5P2CYJ8_STRVZ</name>
<dbReference type="GO" id="GO:0006203">
    <property type="term" value="P:dGTP catabolic process"/>
    <property type="evidence" value="ECO:0007669"/>
    <property type="project" value="TreeGrafter"/>
</dbReference>
<dbReference type="SUPFAM" id="SSF55811">
    <property type="entry name" value="Nudix"/>
    <property type="match status" value="1"/>
</dbReference>
<dbReference type="PROSITE" id="PS51462">
    <property type="entry name" value="NUDIX"/>
    <property type="match status" value="1"/>
</dbReference>
<dbReference type="CDD" id="cd04678">
    <property type="entry name" value="NUDIX_MTH2_Nudt15"/>
    <property type="match status" value="1"/>
</dbReference>
<evidence type="ECO:0000259" key="4">
    <source>
        <dbReference type="PROSITE" id="PS51462"/>
    </source>
</evidence>
<dbReference type="InterPro" id="IPR020084">
    <property type="entry name" value="NUDIX_hydrolase_CS"/>
</dbReference>